<dbReference type="RefSeq" id="XP_018186375.1">
    <property type="nucleotide sequence ID" value="XM_018333131.1"/>
</dbReference>
<gene>
    <name evidence="1" type="ORF">L228DRAFT_249635</name>
</gene>
<dbReference type="AlphaFoldDB" id="A0A165FCG1"/>
<name>A0A165FCG1_XYLHT</name>
<organism evidence="1 2">
    <name type="scientific">Xylona heveae (strain CBS 132557 / TC161)</name>
    <dbReference type="NCBI Taxonomy" id="1328760"/>
    <lineage>
        <taxon>Eukaryota</taxon>
        <taxon>Fungi</taxon>
        <taxon>Dikarya</taxon>
        <taxon>Ascomycota</taxon>
        <taxon>Pezizomycotina</taxon>
        <taxon>Xylonomycetes</taxon>
        <taxon>Xylonales</taxon>
        <taxon>Xylonaceae</taxon>
        <taxon>Xylona</taxon>
    </lineage>
</organism>
<evidence type="ECO:0000313" key="1">
    <source>
        <dbReference type="EMBL" id="KZF20820.1"/>
    </source>
</evidence>
<proteinExistence type="predicted"/>
<reference evidence="1 2" key="1">
    <citation type="journal article" date="2016" name="Fungal Biol.">
        <title>The genome of Xylona heveae provides a window into fungal endophytism.</title>
        <authorList>
            <person name="Gazis R."/>
            <person name="Kuo A."/>
            <person name="Riley R."/>
            <person name="LaButti K."/>
            <person name="Lipzen A."/>
            <person name="Lin J."/>
            <person name="Amirebrahimi M."/>
            <person name="Hesse C.N."/>
            <person name="Spatafora J.W."/>
            <person name="Henrissat B."/>
            <person name="Hainaut M."/>
            <person name="Grigoriev I.V."/>
            <person name="Hibbett D.S."/>
        </authorList>
    </citation>
    <scope>NUCLEOTIDE SEQUENCE [LARGE SCALE GENOMIC DNA]</scope>
    <source>
        <strain evidence="1 2">TC161</strain>
    </source>
</reference>
<dbReference type="Proteomes" id="UP000076632">
    <property type="component" value="Unassembled WGS sequence"/>
</dbReference>
<dbReference type="EMBL" id="KV407462">
    <property type="protein sequence ID" value="KZF20820.1"/>
    <property type="molecule type" value="Genomic_DNA"/>
</dbReference>
<dbReference type="InParanoid" id="A0A165FCG1"/>
<accession>A0A165FCG1</accession>
<keyword evidence="2" id="KW-1185">Reference proteome</keyword>
<evidence type="ECO:0000313" key="2">
    <source>
        <dbReference type="Proteomes" id="UP000076632"/>
    </source>
</evidence>
<dbReference type="GeneID" id="28898268"/>
<protein>
    <submittedName>
        <fullName evidence="1">Uncharacterized protein</fullName>
    </submittedName>
</protein>
<sequence length="161" mass="17803">MMQTIVQQLAAMHVRDLTNAISVCSYPTYEAEPLNCSKDAINHLLPCPSDLLKRAPDIDRGKCCGQKISSSLSTSSGAPSFEQNTGGEPSIVIKSFILPADFIFRRLGQQQQQQYDDGECAISQLWEVIGCTDACTRNAESGRLLEHEDNTWVHAFLIKKV</sequence>